<dbReference type="GO" id="GO:0005634">
    <property type="term" value="C:nucleus"/>
    <property type="evidence" value="ECO:0007669"/>
    <property type="project" value="UniProtKB-SubCell"/>
</dbReference>
<comment type="subcellular location">
    <subcellularLocation>
        <location evidence="1">Nucleus</location>
    </subcellularLocation>
</comment>
<reference evidence="7" key="1">
    <citation type="journal article" date="2024" name="IScience">
        <title>Strigolactones Initiate the Formation of Haustorium-like Structures in Castilleja.</title>
        <authorList>
            <person name="Buerger M."/>
            <person name="Peterson D."/>
            <person name="Chory J."/>
        </authorList>
    </citation>
    <scope>NUCLEOTIDE SEQUENCE [LARGE SCALE GENOMIC DNA]</scope>
</reference>
<evidence type="ECO:0000256" key="3">
    <source>
        <dbReference type="ARBA" id="ARBA00023163"/>
    </source>
</evidence>
<dbReference type="EMBL" id="JAVIJP010000013">
    <property type="protein sequence ID" value="KAL3645884.1"/>
    <property type="molecule type" value="Genomic_DNA"/>
</dbReference>
<evidence type="ECO:0000256" key="1">
    <source>
        <dbReference type="ARBA" id="ARBA00004123"/>
    </source>
</evidence>
<accession>A0ABD3DVG4</accession>
<feature type="compositionally biased region" description="Acidic residues" evidence="5">
    <location>
        <begin position="1"/>
        <end position="15"/>
    </location>
</feature>
<comment type="caution">
    <text evidence="6">The sequence shown here is derived from an EMBL/GenBank/DDBJ whole genome shotgun (WGS) entry which is preliminary data.</text>
</comment>
<evidence type="ECO:0008006" key="8">
    <source>
        <dbReference type="Google" id="ProtNLM"/>
    </source>
</evidence>
<protein>
    <recommendedName>
        <fullName evidence="8">BHLH domain-containing protein</fullName>
    </recommendedName>
</protein>
<evidence type="ECO:0000313" key="7">
    <source>
        <dbReference type="Proteomes" id="UP001632038"/>
    </source>
</evidence>
<keyword evidence="4" id="KW-0539">Nucleus</keyword>
<dbReference type="InterPro" id="IPR045239">
    <property type="entry name" value="bHLH95_bHLH"/>
</dbReference>
<dbReference type="Gene3D" id="4.10.280.10">
    <property type="entry name" value="Helix-loop-helix DNA-binding domain"/>
    <property type="match status" value="1"/>
</dbReference>
<dbReference type="AlphaFoldDB" id="A0ABD3DVG4"/>
<sequence length="66" mass="7623">MNYNEESDDYDSDEDNTVRKPMMKEKIESLRQLILNCDKNDTTSTIDNAISYLKTLQYEVQGGGIQ</sequence>
<gene>
    <name evidence="6" type="ORF">CASFOL_011064</name>
</gene>
<proteinExistence type="predicted"/>
<feature type="region of interest" description="Disordered" evidence="5">
    <location>
        <begin position="1"/>
        <end position="20"/>
    </location>
</feature>
<organism evidence="6 7">
    <name type="scientific">Castilleja foliolosa</name>
    <dbReference type="NCBI Taxonomy" id="1961234"/>
    <lineage>
        <taxon>Eukaryota</taxon>
        <taxon>Viridiplantae</taxon>
        <taxon>Streptophyta</taxon>
        <taxon>Embryophyta</taxon>
        <taxon>Tracheophyta</taxon>
        <taxon>Spermatophyta</taxon>
        <taxon>Magnoliopsida</taxon>
        <taxon>eudicotyledons</taxon>
        <taxon>Gunneridae</taxon>
        <taxon>Pentapetalae</taxon>
        <taxon>asterids</taxon>
        <taxon>lamiids</taxon>
        <taxon>Lamiales</taxon>
        <taxon>Orobanchaceae</taxon>
        <taxon>Pedicularideae</taxon>
        <taxon>Castillejinae</taxon>
        <taxon>Castilleja</taxon>
    </lineage>
</organism>
<keyword evidence="2" id="KW-0805">Transcription regulation</keyword>
<dbReference type="SUPFAM" id="SSF47459">
    <property type="entry name" value="HLH, helix-loop-helix DNA-binding domain"/>
    <property type="match status" value="1"/>
</dbReference>
<keyword evidence="7" id="KW-1185">Reference proteome</keyword>
<evidence type="ECO:0000313" key="6">
    <source>
        <dbReference type="EMBL" id="KAL3645884.1"/>
    </source>
</evidence>
<keyword evidence="3" id="KW-0804">Transcription</keyword>
<dbReference type="Proteomes" id="UP001632038">
    <property type="component" value="Unassembled WGS sequence"/>
</dbReference>
<evidence type="ECO:0000256" key="2">
    <source>
        <dbReference type="ARBA" id="ARBA00023015"/>
    </source>
</evidence>
<dbReference type="InterPro" id="IPR036638">
    <property type="entry name" value="HLH_DNA-bd_sf"/>
</dbReference>
<name>A0ABD3DVG4_9LAMI</name>
<evidence type="ECO:0000256" key="5">
    <source>
        <dbReference type="SAM" id="MobiDB-lite"/>
    </source>
</evidence>
<evidence type="ECO:0000256" key="4">
    <source>
        <dbReference type="ARBA" id="ARBA00023242"/>
    </source>
</evidence>
<dbReference type="CDD" id="cd11393">
    <property type="entry name" value="bHLH_AtbHLH_like"/>
    <property type="match status" value="1"/>
</dbReference>